<protein>
    <recommendedName>
        <fullName evidence="7">CASP-like protein</fullName>
    </recommendedName>
</protein>
<feature type="transmembrane region" description="Helical" evidence="7">
    <location>
        <begin position="20"/>
        <end position="41"/>
    </location>
</feature>
<dbReference type="InterPro" id="IPR044173">
    <property type="entry name" value="CASPL"/>
</dbReference>
<evidence type="ECO:0000256" key="6">
    <source>
        <dbReference type="ARBA" id="ARBA00023136"/>
    </source>
</evidence>
<dbReference type="NCBIfam" id="TIGR01569">
    <property type="entry name" value="A_tha_TIGR01569"/>
    <property type="match status" value="1"/>
</dbReference>
<keyword evidence="4 7" id="KW-0812">Transmembrane</keyword>
<accession>A0AAN8YUA4</accession>
<evidence type="ECO:0000256" key="3">
    <source>
        <dbReference type="ARBA" id="ARBA00022475"/>
    </source>
</evidence>
<sequence length="136" mass="14550">MKAVSVELGDASKSSMQSNRGVAIIATLGSAIAMGTTNEALPFFTRLALGRCLMIFQLSRKLFLILITFHGLPFMHLGISNMFLVQGQALLALLAAGSSAAAAIVYLAHKGNARINWFTICQRFNSSCERVSGSLI</sequence>
<dbReference type="PANTHER" id="PTHR36488">
    <property type="entry name" value="CASP-LIKE PROTEIN 1U1"/>
    <property type="match status" value="1"/>
</dbReference>
<evidence type="ECO:0000256" key="4">
    <source>
        <dbReference type="ARBA" id="ARBA00022692"/>
    </source>
</evidence>
<evidence type="ECO:0000259" key="8">
    <source>
        <dbReference type="Pfam" id="PF04535"/>
    </source>
</evidence>
<feature type="non-terminal residue" evidence="9">
    <location>
        <position position="136"/>
    </location>
</feature>
<keyword evidence="3 7" id="KW-1003">Cell membrane</keyword>
<reference evidence="9 10" key="1">
    <citation type="submission" date="2023-12" db="EMBL/GenBank/DDBJ databases">
        <title>A high-quality genome assembly for Dillenia turbinata (Dilleniales).</title>
        <authorList>
            <person name="Chanderbali A."/>
        </authorList>
    </citation>
    <scope>NUCLEOTIDE SEQUENCE [LARGE SCALE GENOMIC DNA]</scope>
    <source>
        <strain evidence="9">LSX21</strain>
        <tissue evidence="9">Leaf</tissue>
    </source>
</reference>
<dbReference type="Proteomes" id="UP001370490">
    <property type="component" value="Unassembled WGS sequence"/>
</dbReference>
<evidence type="ECO:0000256" key="1">
    <source>
        <dbReference type="ARBA" id="ARBA00004651"/>
    </source>
</evidence>
<comment type="similarity">
    <text evidence="2 7">Belongs to the Casparian strip membrane proteins (CASP) family.</text>
</comment>
<comment type="caution">
    <text evidence="7">Lacks conserved residue(s) required for the propagation of feature annotation.</text>
</comment>
<comment type="subunit">
    <text evidence="7">Homodimer and heterodimers.</text>
</comment>
<feature type="domain" description="Casparian strip membrane protein" evidence="8">
    <location>
        <begin position="20"/>
        <end position="136"/>
    </location>
</feature>
<evidence type="ECO:0000256" key="5">
    <source>
        <dbReference type="ARBA" id="ARBA00022989"/>
    </source>
</evidence>
<name>A0AAN8YUA4_9MAGN</name>
<keyword evidence="10" id="KW-1185">Reference proteome</keyword>
<feature type="transmembrane region" description="Helical" evidence="7">
    <location>
        <begin position="89"/>
        <end position="108"/>
    </location>
</feature>
<keyword evidence="6 7" id="KW-0472">Membrane</keyword>
<dbReference type="InterPro" id="IPR006702">
    <property type="entry name" value="CASP_dom"/>
</dbReference>
<proteinExistence type="inferred from homology"/>
<evidence type="ECO:0000313" key="10">
    <source>
        <dbReference type="Proteomes" id="UP001370490"/>
    </source>
</evidence>
<keyword evidence="5 7" id="KW-1133">Transmembrane helix</keyword>
<dbReference type="GO" id="GO:0005886">
    <property type="term" value="C:plasma membrane"/>
    <property type="evidence" value="ECO:0007669"/>
    <property type="project" value="UniProtKB-SubCell"/>
</dbReference>
<dbReference type="InterPro" id="IPR006459">
    <property type="entry name" value="CASP/CASPL"/>
</dbReference>
<comment type="caution">
    <text evidence="9">The sequence shown here is derived from an EMBL/GenBank/DDBJ whole genome shotgun (WGS) entry which is preliminary data.</text>
</comment>
<dbReference type="Pfam" id="PF04535">
    <property type="entry name" value="CASP_dom"/>
    <property type="match status" value="1"/>
</dbReference>
<comment type="subcellular location">
    <subcellularLocation>
        <location evidence="1 7">Cell membrane</location>
        <topology evidence="1 7">Multi-pass membrane protein</topology>
    </subcellularLocation>
</comment>
<dbReference type="EMBL" id="JBAMMX010000027">
    <property type="protein sequence ID" value="KAK6913276.1"/>
    <property type="molecule type" value="Genomic_DNA"/>
</dbReference>
<evidence type="ECO:0000313" key="9">
    <source>
        <dbReference type="EMBL" id="KAK6913276.1"/>
    </source>
</evidence>
<evidence type="ECO:0000256" key="2">
    <source>
        <dbReference type="ARBA" id="ARBA00007651"/>
    </source>
</evidence>
<feature type="transmembrane region" description="Helical" evidence="7">
    <location>
        <begin position="62"/>
        <end position="83"/>
    </location>
</feature>
<evidence type="ECO:0000256" key="7">
    <source>
        <dbReference type="RuleBase" id="RU361233"/>
    </source>
</evidence>
<gene>
    <name evidence="9" type="ORF">RJ641_022877</name>
</gene>
<dbReference type="AlphaFoldDB" id="A0AAN8YUA4"/>
<organism evidence="9 10">
    <name type="scientific">Dillenia turbinata</name>
    <dbReference type="NCBI Taxonomy" id="194707"/>
    <lineage>
        <taxon>Eukaryota</taxon>
        <taxon>Viridiplantae</taxon>
        <taxon>Streptophyta</taxon>
        <taxon>Embryophyta</taxon>
        <taxon>Tracheophyta</taxon>
        <taxon>Spermatophyta</taxon>
        <taxon>Magnoliopsida</taxon>
        <taxon>eudicotyledons</taxon>
        <taxon>Gunneridae</taxon>
        <taxon>Pentapetalae</taxon>
        <taxon>Dilleniales</taxon>
        <taxon>Dilleniaceae</taxon>
        <taxon>Dillenia</taxon>
    </lineage>
</organism>